<evidence type="ECO:0000256" key="6">
    <source>
        <dbReference type="ARBA" id="ARBA00022533"/>
    </source>
</evidence>
<dbReference type="Gene3D" id="3.40.50.460">
    <property type="entry name" value="Phosphofructokinase domain"/>
    <property type="match status" value="1"/>
</dbReference>
<comment type="cofactor">
    <cofactor evidence="1">
        <name>Mg(2+)</name>
        <dbReference type="ChEBI" id="CHEBI:18420"/>
    </cofactor>
</comment>
<protein>
    <recommendedName>
        <fullName evidence="4">6-phosphofructokinase</fullName>
        <ecNumber evidence="4">2.7.1.11</ecNumber>
    </recommendedName>
</protein>
<evidence type="ECO:0000256" key="3">
    <source>
        <dbReference type="ARBA" id="ARBA00004679"/>
    </source>
</evidence>
<dbReference type="InterPro" id="IPR035966">
    <property type="entry name" value="PKF_sf"/>
</dbReference>
<keyword evidence="12" id="KW-0460">Magnesium</keyword>
<comment type="pathway">
    <text evidence="3">Carbohydrate degradation; glycolysis; D-glyceraldehyde 3-phosphate and glycerone phosphate from D-glucose: step 3/4.</text>
</comment>
<evidence type="ECO:0000256" key="8">
    <source>
        <dbReference type="ARBA" id="ARBA00022723"/>
    </source>
</evidence>
<dbReference type="Gene3D" id="3.40.50.450">
    <property type="match status" value="1"/>
</dbReference>
<keyword evidence="6" id="KW-0021">Allosteric enzyme</keyword>
<evidence type="ECO:0000256" key="4">
    <source>
        <dbReference type="ARBA" id="ARBA00012055"/>
    </source>
</evidence>
<dbReference type="OrthoDB" id="537915at2759"/>
<dbReference type="PANTHER" id="PTHR13697">
    <property type="entry name" value="PHOSPHOFRUCTOKINASE"/>
    <property type="match status" value="1"/>
</dbReference>
<gene>
    <name evidence="16" type="ORF">CUNI_LOCUS13325</name>
</gene>
<evidence type="ECO:0000256" key="9">
    <source>
        <dbReference type="ARBA" id="ARBA00022741"/>
    </source>
</evidence>
<evidence type="ECO:0000256" key="12">
    <source>
        <dbReference type="ARBA" id="ARBA00022842"/>
    </source>
</evidence>
<dbReference type="InterPro" id="IPR015912">
    <property type="entry name" value="Phosphofructokinase_CS"/>
</dbReference>
<dbReference type="GO" id="GO:0006002">
    <property type="term" value="P:fructose 6-phosphate metabolic process"/>
    <property type="evidence" value="ECO:0007669"/>
    <property type="project" value="InterPro"/>
</dbReference>
<evidence type="ECO:0000313" key="17">
    <source>
        <dbReference type="Proteomes" id="UP000678393"/>
    </source>
</evidence>
<dbReference type="GO" id="GO:0070095">
    <property type="term" value="F:fructose-6-phosphate binding"/>
    <property type="evidence" value="ECO:0007669"/>
    <property type="project" value="TreeGrafter"/>
</dbReference>
<dbReference type="EMBL" id="CAJHNH020002781">
    <property type="protein sequence ID" value="CAG5127767.1"/>
    <property type="molecule type" value="Genomic_DNA"/>
</dbReference>
<keyword evidence="5" id="KW-0963">Cytoplasm</keyword>
<accession>A0A8S3ZDW1</accession>
<dbReference type="SUPFAM" id="SSF53784">
    <property type="entry name" value="Phosphofructokinase"/>
    <property type="match status" value="1"/>
</dbReference>
<dbReference type="InterPro" id="IPR022953">
    <property type="entry name" value="ATP_PFK"/>
</dbReference>
<evidence type="ECO:0000256" key="1">
    <source>
        <dbReference type="ARBA" id="ARBA00001946"/>
    </source>
</evidence>
<proteinExistence type="predicted"/>
<dbReference type="FunFam" id="3.40.50.460:FF:000008">
    <property type="entry name" value="ATP-dependent 6-phosphofructokinase"/>
    <property type="match status" value="1"/>
</dbReference>
<evidence type="ECO:0000256" key="11">
    <source>
        <dbReference type="ARBA" id="ARBA00022840"/>
    </source>
</evidence>
<evidence type="ECO:0000259" key="15">
    <source>
        <dbReference type="Pfam" id="PF00365"/>
    </source>
</evidence>
<name>A0A8S3ZDW1_9EUPU</name>
<dbReference type="EC" id="2.7.1.11" evidence="4"/>
<comment type="subcellular location">
    <subcellularLocation>
        <location evidence="2">Cytoplasm</location>
    </subcellularLocation>
</comment>
<dbReference type="GO" id="GO:0005524">
    <property type="term" value="F:ATP binding"/>
    <property type="evidence" value="ECO:0007669"/>
    <property type="project" value="UniProtKB-KW"/>
</dbReference>
<evidence type="ECO:0000313" key="16">
    <source>
        <dbReference type="EMBL" id="CAG5127767.1"/>
    </source>
</evidence>
<organism evidence="16 17">
    <name type="scientific">Candidula unifasciata</name>
    <dbReference type="NCBI Taxonomy" id="100452"/>
    <lineage>
        <taxon>Eukaryota</taxon>
        <taxon>Metazoa</taxon>
        <taxon>Spiralia</taxon>
        <taxon>Lophotrochozoa</taxon>
        <taxon>Mollusca</taxon>
        <taxon>Gastropoda</taxon>
        <taxon>Heterobranchia</taxon>
        <taxon>Euthyneura</taxon>
        <taxon>Panpulmonata</taxon>
        <taxon>Eupulmonata</taxon>
        <taxon>Stylommatophora</taxon>
        <taxon>Helicina</taxon>
        <taxon>Helicoidea</taxon>
        <taxon>Geomitridae</taxon>
        <taxon>Candidula</taxon>
    </lineage>
</organism>
<dbReference type="AlphaFoldDB" id="A0A8S3ZDW1"/>
<reference evidence="16" key="1">
    <citation type="submission" date="2021-04" db="EMBL/GenBank/DDBJ databases">
        <authorList>
            <consortium name="Molecular Ecology Group"/>
        </authorList>
    </citation>
    <scope>NUCLEOTIDE SEQUENCE</scope>
</reference>
<dbReference type="GO" id="GO:0048029">
    <property type="term" value="F:monosaccharide binding"/>
    <property type="evidence" value="ECO:0007669"/>
    <property type="project" value="TreeGrafter"/>
</dbReference>
<evidence type="ECO:0000256" key="10">
    <source>
        <dbReference type="ARBA" id="ARBA00022777"/>
    </source>
</evidence>
<feature type="domain" description="Phosphofructokinase" evidence="15">
    <location>
        <begin position="1"/>
        <end position="284"/>
    </location>
</feature>
<dbReference type="GO" id="GO:0005945">
    <property type="term" value="C:6-phosphofructokinase complex"/>
    <property type="evidence" value="ECO:0007669"/>
    <property type="project" value="TreeGrafter"/>
</dbReference>
<dbReference type="GO" id="GO:0003872">
    <property type="term" value="F:6-phosphofructokinase activity"/>
    <property type="evidence" value="ECO:0007669"/>
    <property type="project" value="UniProtKB-EC"/>
</dbReference>
<evidence type="ECO:0000256" key="13">
    <source>
        <dbReference type="ARBA" id="ARBA00023152"/>
    </source>
</evidence>
<dbReference type="GO" id="GO:0016208">
    <property type="term" value="F:AMP binding"/>
    <property type="evidence" value="ECO:0007669"/>
    <property type="project" value="TreeGrafter"/>
</dbReference>
<evidence type="ECO:0000256" key="5">
    <source>
        <dbReference type="ARBA" id="ARBA00022490"/>
    </source>
</evidence>
<evidence type="ECO:0000256" key="2">
    <source>
        <dbReference type="ARBA" id="ARBA00004496"/>
    </source>
</evidence>
<dbReference type="GO" id="GO:0030388">
    <property type="term" value="P:fructose 1,6-bisphosphate metabolic process"/>
    <property type="evidence" value="ECO:0007669"/>
    <property type="project" value="TreeGrafter"/>
</dbReference>
<keyword evidence="8" id="KW-0479">Metal-binding</keyword>
<dbReference type="PRINTS" id="PR00476">
    <property type="entry name" value="PHFRCTKINASE"/>
</dbReference>
<dbReference type="PANTHER" id="PTHR13697:SF4">
    <property type="entry name" value="ATP-DEPENDENT 6-PHOSPHOFRUCTOKINASE"/>
    <property type="match status" value="1"/>
</dbReference>
<dbReference type="Proteomes" id="UP000678393">
    <property type="component" value="Unassembled WGS sequence"/>
</dbReference>
<keyword evidence="9" id="KW-0547">Nucleotide-binding</keyword>
<keyword evidence="7" id="KW-0808">Transferase</keyword>
<keyword evidence="11" id="KW-0067">ATP-binding</keyword>
<keyword evidence="17" id="KW-1185">Reference proteome</keyword>
<comment type="caution">
    <text evidence="16">The sequence shown here is derived from an EMBL/GenBank/DDBJ whole genome shotgun (WGS) entry which is preliminary data.</text>
</comment>
<dbReference type="Pfam" id="PF00365">
    <property type="entry name" value="PFK"/>
    <property type="match status" value="1"/>
</dbReference>
<comment type="catalytic activity">
    <reaction evidence="14">
        <text>beta-D-fructose 6-phosphate + ATP = beta-D-fructose 1,6-bisphosphate + ADP + H(+)</text>
        <dbReference type="Rhea" id="RHEA:16109"/>
        <dbReference type="ChEBI" id="CHEBI:15378"/>
        <dbReference type="ChEBI" id="CHEBI:30616"/>
        <dbReference type="ChEBI" id="CHEBI:32966"/>
        <dbReference type="ChEBI" id="CHEBI:57634"/>
        <dbReference type="ChEBI" id="CHEBI:456216"/>
        <dbReference type="EC" id="2.7.1.11"/>
    </reaction>
</comment>
<evidence type="ECO:0000256" key="14">
    <source>
        <dbReference type="ARBA" id="ARBA00048070"/>
    </source>
</evidence>
<sequence>MNIGAPACGMNAAIRSFVRISLTKGFRVLGIHDSFDGLIRGEVYPMTWTQVQGWAGSGGSLLGTKKHCAQDAGIGKIALKFTEFKIDGLMIVGGFEAFLSAYQLEEARENFPSLCIPIVAIPCTISNNVPGSDFSLGADTALNEITDICDRIKQSATGTKRRVFVAETMGGYCGYLATLAGLASGADAAYIFEEKFTVTDLKQDVEHLKDKITNAGVQRGLVLRNEKANKNYTTDFISRLFAEEGYPVFTTRMNVLGHVQQGGYPSPFDRNYGTKMAARGVEWLSEMVEKYSTPQGPVRTGNADTVVLLGMLKRHLNFTPVQELADGTDFNKRIPKEQWWLKLRPLLRILAKHSVLGYETEAEMVDIDEDEDEEGEHIL</sequence>
<dbReference type="PROSITE" id="PS00433">
    <property type="entry name" value="PHOSPHOFRUCTOKINASE"/>
    <property type="match status" value="1"/>
</dbReference>
<evidence type="ECO:0000256" key="7">
    <source>
        <dbReference type="ARBA" id="ARBA00022679"/>
    </source>
</evidence>
<keyword evidence="13" id="KW-0324">Glycolysis</keyword>
<keyword evidence="10" id="KW-0418">Kinase</keyword>
<dbReference type="GO" id="GO:0042802">
    <property type="term" value="F:identical protein binding"/>
    <property type="evidence" value="ECO:0007669"/>
    <property type="project" value="TreeGrafter"/>
</dbReference>
<dbReference type="InterPro" id="IPR000023">
    <property type="entry name" value="Phosphofructokinase_dom"/>
</dbReference>
<dbReference type="GO" id="GO:0061621">
    <property type="term" value="P:canonical glycolysis"/>
    <property type="evidence" value="ECO:0007669"/>
    <property type="project" value="TreeGrafter"/>
</dbReference>
<dbReference type="GO" id="GO:0046872">
    <property type="term" value="F:metal ion binding"/>
    <property type="evidence" value="ECO:0007669"/>
    <property type="project" value="UniProtKB-KW"/>
</dbReference>